<reference evidence="6 7" key="1">
    <citation type="submission" date="2024-02" db="EMBL/GenBank/DDBJ databases">
        <title>A draft genome for the cacao thread blight pathogen Marasmius crinis-equi.</title>
        <authorList>
            <person name="Cohen S.P."/>
            <person name="Baruah I.K."/>
            <person name="Amoako-Attah I."/>
            <person name="Bukari Y."/>
            <person name="Meinhardt L.W."/>
            <person name="Bailey B.A."/>
        </authorList>
    </citation>
    <scope>NUCLEOTIDE SEQUENCE [LARGE SCALE GENOMIC DNA]</scope>
    <source>
        <strain evidence="6 7">GH-76</strain>
    </source>
</reference>
<evidence type="ECO:0000313" key="7">
    <source>
        <dbReference type="Proteomes" id="UP001465976"/>
    </source>
</evidence>
<evidence type="ECO:0000313" key="6">
    <source>
        <dbReference type="EMBL" id="KAL0570895.1"/>
    </source>
</evidence>
<dbReference type="Pfam" id="PF17168">
    <property type="entry name" value="DUF5127"/>
    <property type="match status" value="1"/>
</dbReference>
<evidence type="ECO:0000259" key="5">
    <source>
        <dbReference type="Pfam" id="PF17168"/>
    </source>
</evidence>
<dbReference type="PANTHER" id="PTHR31987:SF1">
    <property type="entry name" value="GLUTAMINASE A"/>
    <property type="match status" value="1"/>
</dbReference>
<feature type="domain" description="Glutaminase A central" evidence="4">
    <location>
        <begin position="348"/>
        <end position="688"/>
    </location>
</feature>
<dbReference type="InterPro" id="IPR052743">
    <property type="entry name" value="Glutaminase_GtaA"/>
</dbReference>
<evidence type="ECO:0000256" key="2">
    <source>
        <dbReference type="SAM" id="Phobius"/>
    </source>
</evidence>
<keyword evidence="2" id="KW-0812">Transmembrane</keyword>
<dbReference type="EMBL" id="JBAHYK010000857">
    <property type="protein sequence ID" value="KAL0570895.1"/>
    <property type="molecule type" value="Genomic_DNA"/>
</dbReference>
<feature type="compositionally biased region" description="Low complexity" evidence="1">
    <location>
        <begin position="793"/>
        <end position="808"/>
    </location>
</feature>
<feature type="region of interest" description="Disordered" evidence="1">
    <location>
        <begin position="789"/>
        <end position="854"/>
    </location>
</feature>
<evidence type="ECO:0000256" key="3">
    <source>
        <dbReference type="SAM" id="SignalP"/>
    </source>
</evidence>
<feature type="compositionally biased region" description="Polar residues" evidence="1">
    <location>
        <begin position="821"/>
        <end position="830"/>
    </location>
</feature>
<dbReference type="InterPro" id="IPR032514">
    <property type="entry name" value="GtaA_central"/>
</dbReference>
<feature type="chain" id="PRO_5046302619" description="DUF1793-domain-containing protein" evidence="3">
    <location>
        <begin position="23"/>
        <end position="926"/>
    </location>
</feature>
<keyword evidence="2" id="KW-0472">Membrane</keyword>
<protein>
    <recommendedName>
        <fullName evidence="8">DUF1793-domain-containing protein</fullName>
    </recommendedName>
</protein>
<gene>
    <name evidence="6" type="ORF">V5O48_011061</name>
</gene>
<proteinExistence type="predicted"/>
<dbReference type="PANTHER" id="PTHR31987">
    <property type="entry name" value="GLUTAMINASE A-RELATED"/>
    <property type="match status" value="1"/>
</dbReference>
<keyword evidence="7" id="KW-1185">Reference proteome</keyword>
<feature type="domain" description="Glutaminase A N-terminal" evidence="5">
    <location>
        <begin position="111"/>
        <end position="342"/>
    </location>
</feature>
<evidence type="ECO:0008006" key="8">
    <source>
        <dbReference type="Google" id="ProtNLM"/>
    </source>
</evidence>
<dbReference type="InterPro" id="IPR033433">
    <property type="entry name" value="GtaA_N"/>
</dbReference>
<keyword evidence="2" id="KW-1133">Transmembrane helix</keyword>
<organism evidence="6 7">
    <name type="scientific">Marasmius crinis-equi</name>
    <dbReference type="NCBI Taxonomy" id="585013"/>
    <lineage>
        <taxon>Eukaryota</taxon>
        <taxon>Fungi</taxon>
        <taxon>Dikarya</taxon>
        <taxon>Basidiomycota</taxon>
        <taxon>Agaricomycotina</taxon>
        <taxon>Agaricomycetes</taxon>
        <taxon>Agaricomycetidae</taxon>
        <taxon>Agaricales</taxon>
        <taxon>Marasmiineae</taxon>
        <taxon>Marasmiaceae</taxon>
        <taxon>Marasmius</taxon>
    </lineage>
</organism>
<dbReference type="Proteomes" id="UP001465976">
    <property type="component" value="Unassembled WGS sequence"/>
</dbReference>
<dbReference type="Pfam" id="PF16335">
    <property type="entry name" value="GtaA_6_Hairpin"/>
    <property type="match status" value="1"/>
</dbReference>
<sequence>MSSMVRSFAFLAFLSLTTVCAALQPPAIPLAVRSPFFSSWLPARPGDSFPSGWPKLWTTNDTVGMGGLMRVDGELYNWLGAVWQMAAVNTTSLKGKTLNTASVKTTEITPTKTILTVVAGQMEVAITFLSPLEPEDLVLQSFPFSYISFDAKSIDGQPHSLQVHLDASGEWISNTNQKIQWETQQDDQAIVHAVRVQLGETINVRNGGSNVADDGTLYFATAPGSGVTWQTASDAITRVQFLSEGLLANTADTNFRPVATDFLVVGIAYDFGSITSTSSPAVLALGVARDPAIFENGSSGTRSHRPYFTTKYNSVTDGIKRFLSDFPNAIQRSTNLDQRILAAAGSVSSNYADIISLATRQTFAGVETAVVDGTPMMFMKDVGNSQRIAPVETMYASFPAFLYVNPSWGKYLLEPLLRFQASFFPNSSYAASQLGPAYPGARATTLDPRREIEDSGSTLIMAWAHAKYSTDKSLITLYYETLKAWTENLIPKTLAPSATTMSADGQQVANITNLALKGIIGIRAMADISNALDEADDAKRYLDVSSSYAKQWEALAGPSSVGHLTSTYGQTSSGGMMYNLYADKWLETNLISKGVYDAQTNYHSNQPRNPFGLAFDTNSPTTGKSHWTLFTAGTMTSTTMRDLLVKSVYDKALDQKNLGVFPTTYSISSGEISSGNASPAQGGVFVLLALTLESKIPGMVSSTNSATRRKIGAIVGGTIGGVAFFCLLLAAVFFVRRRRRAPEHVKVVTLDESDSVGEIVPFNYQYDAGSYKEGEFIYLQRQEPAGRSLFEETSPPLTSPNTLSPVSSIKKRSLPAPPTMTLETGQSHYTSGKHRPLPQPGGSGSFPTTLSRKQSELTVLSPAESGSSLELVLSATDSSYDIGRYDNGGSGREAETHQLRADIETLRRELRSMRTVGNYEPPPSYS</sequence>
<accession>A0ABR3F6K8</accession>
<feature type="transmembrane region" description="Helical" evidence="2">
    <location>
        <begin position="711"/>
        <end position="735"/>
    </location>
</feature>
<evidence type="ECO:0000259" key="4">
    <source>
        <dbReference type="Pfam" id="PF16335"/>
    </source>
</evidence>
<keyword evidence="3" id="KW-0732">Signal</keyword>
<feature type="compositionally biased region" description="Polar residues" evidence="1">
    <location>
        <begin position="845"/>
        <end position="854"/>
    </location>
</feature>
<feature type="signal peptide" evidence="3">
    <location>
        <begin position="1"/>
        <end position="22"/>
    </location>
</feature>
<comment type="caution">
    <text evidence="6">The sequence shown here is derived from an EMBL/GenBank/DDBJ whole genome shotgun (WGS) entry which is preliminary data.</text>
</comment>
<name>A0ABR3F6K8_9AGAR</name>
<evidence type="ECO:0000256" key="1">
    <source>
        <dbReference type="SAM" id="MobiDB-lite"/>
    </source>
</evidence>